<feature type="compositionally biased region" description="Polar residues" evidence="2">
    <location>
        <begin position="221"/>
        <end position="243"/>
    </location>
</feature>
<reference evidence="3" key="1">
    <citation type="submission" date="2018-02" db="EMBL/GenBank/DDBJ databases">
        <authorList>
            <person name="Cohen D.B."/>
            <person name="Kent A.D."/>
        </authorList>
    </citation>
    <scope>NUCLEOTIDE SEQUENCE</scope>
</reference>
<keyword evidence="1" id="KW-0175">Coiled coil</keyword>
<sequence length="312" mass="35380">MSWTSFSDQLAAASNGLFHLEQNSQELVVEIGDLEKKKDELEAELKKVNNSLAAARARLHNVREERENFDDASNDILVHLKIKEDELLRSISACRVEGNVVDTWINFLDDTWVLQTLYTEQREKQVKSKTLASIDEESSKITKPRKHLEEEYLDVEAKFVTTLSLVDSMKKQFHIQNEGIFRKDNQKVKELFDALEKIKDEFESIGRPTLEIETPTKKPETPSSARSHQSPLPTSKQSIGTLENKQEEATHSSSIKRVNTSDMVAKVAKEESVLGKVGGDDLAEEIGDWEFDALVQDLKPAADQQEDKTKII</sequence>
<dbReference type="EMBL" id="OIVN01006313">
    <property type="protein sequence ID" value="SPD30349.1"/>
    <property type="molecule type" value="Genomic_DNA"/>
</dbReference>
<organism evidence="3">
    <name type="scientific">Fagus sylvatica</name>
    <name type="common">Beechnut</name>
    <dbReference type="NCBI Taxonomy" id="28930"/>
    <lineage>
        <taxon>Eukaryota</taxon>
        <taxon>Viridiplantae</taxon>
        <taxon>Streptophyta</taxon>
        <taxon>Embryophyta</taxon>
        <taxon>Tracheophyta</taxon>
        <taxon>Spermatophyta</taxon>
        <taxon>Magnoliopsida</taxon>
        <taxon>eudicotyledons</taxon>
        <taxon>Gunneridae</taxon>
        <taxon>Pentapetalae</taxon>
        <taxon>rosids</taxon>
        <taxon>fabids</taxon>
        <taxon>Fagales</taxon>
        <taxon>Fagaceae</taxon>
        <taxon>Fagus</taxon>
    </lineage>
</organism>
<proteinExistence type="predicted"/>
<gene>
    <name evidence="3" type="ORF">FSB_LOCUS58231</name>
</gene>
<evidence type="ECO:0000313" key="3">
    <source>
        <dbReference type="EMBL" id="SPD30349.1"/>
    </source>
</evidence>
<dbReference type="PANTHER" id="PTHR34121:SF5">
    <property type="entry name" value="CENTROSOMAL PROTEIN OF 135 KDA-LIKE PROTEIN"/>
    <property type="match status" value="1"/>
</dbReference>
<feature type="coiled-coil region" evidence="1">
    <location>
        <begin position="24"/>
        <end position="72"/>
    </location>
</feature>
<feature type="region of interest" description="Disordered" evidence="2">
    <location>
        <begin position="206"/>
        <end position="257"/>
    </location>
</feature>
<evidence type="ECO:0000256" key="1">
    <source>
        <dbReference type="SAM" id="Coils"/>
    </source>
</evidence>
<accession>A0A2N9J1N5</accession>
<name>A0A2N9J1N5_FAGSY</name>
<dbReference type="AlphaFoldDB" id="A0A2N9J1N5"/>
<evidence type="ECO:0000256" key="2">
    <source>
        <dbReference type="SAM" id="MobiDB-lite"/>
    </source>
</evidence>
<dbReference type="PANTHER" id="PTHR34121">
    <property type="entry name" value="MYOSIN-11"/>
    <property type="match status" value="1"/>
</dbReference>
<protein>
    <submittedName>
        <fullName evidence="3">Uncharacterized protein</fullName>
    </submittedName>
</protein>